<dbReference type="Pfam" id="PF12262">
    <property type="entry name" value="Lipase_bact_N"/>
    <property type="match status" value="1"/>
</dbReference>
<accession>A0A221SDX9</accession>
<name>A0A221SDX9_VIBCL</name>
<dbReference type="InterPro" id="IPR029058">
    <property type="entry name" value="AB_hydrolase_fold"/>
</dbReference>
<evidence type="ECO:0000256" key="1">
    <source>
        <dbReference type="SAM" id="SignalP"/>
    </source>
</evidence>
<evidence type="ECO:0000313" key="4">
    <source>
        <dbReference type="EMBL" id="ASN74333.1"/>
    </source>
</evidence>
<dbReference type="AlphaFoldDB" id="A0A221SDX9"/>
<dbReference type="PROSITE" id="PS51257">
    <property type="entry name" value="PROKAR_LIPOPROTEIN"/>
    <property type="match status" value="1"/>
</dbReference>
<organism evidence="4">
    <name type="scientific">Vibrio cholerae</name>
    <dbReference type="NCBI Taxonomy" id="666"/>
    <lineage>
        <taxon>Bacteria</taxon>
        <taxon>Pseudomonadati</taxon>
        <taxon>Pseudomonadota</taxon>
        <taxon>Gammaproteobacteria</taxon>
        <taxon>Vibrionales</taxon>
        <taxon>Vibrionaceae</taxon>
        <taxon>Vibrio</taxon>
    </lineage>
</organism>
<feature type="signal peptide" evidence="1">
    <location>
        <begin position="1"/>
        <end position="17"/>
    </location>
</feature>
<dbReference type="SUPFAM" id="SSF53474">
    <property type="entry name" value="alpha/beta-Hydrolases"/>
    <property type="match status" value="1"/>
</dbReference>
<feature type="domain" description="Bacterial virulence factor lipase N-terminal" evidence="2">
    <location>
        <begin position="31"/>
        <end position="269"/>
    </location>
</feature>
<dbReference type="InterPro" id="IPR025920">
    <property type="entry name" value="Lipase_bact_N"/>
</dbReference>
<sequence length="800" mass="84344">MKQVIKLSLLCSALWLAGCGDETNSSGASTEVVYESYIQQALQRDTTIKFALSGKDANVPLPSFALMNAKDGTLEIPSGSNTSGSNPLVAMGQVDGWPITMPLFLDFKGAGLADNIITSGIYLYELTDSMTGSPSIKALLTNGVDYTALSSAASDKILIVPTKALNASSEYILAVTSEVSDANGNPVGTSASYAALKSKNKIYREGDIATLQKVTQGVEKIFQLSGVDETQIVYSTWFSTQSVSNTLFATRGATASAFASGSNQLETVWKQTGLGLDTAYTMQLGTPVDFVTALTNDTNFSNYIGADKKAAVITAFNTVPTVSVDVTKGTVRLPYYLETGSNWNTQPFESAMPSLAKIKAALADSKEQLTIGSQLLAAGIDTSKLATDASEQLKLMGLTLTKSDGTALDPERYITRYSPVPKVKSVQDVPFLLFTPAGAAPTDIVIYQHGVTTAKENAYAFAKKLVDKGLAVIAIDLPLHGERSLDSSRSANSDPLAYINLTYLAVARDNLRQSILDVLGLRAALAISESLFTGTPLSNINVRNGSTKVRILGHSLGGIVGTSAVAESNKTLGSTLANALYSFSGAAIQNSGGQISNLLLGSEYFGPQIKHNVALSASTEYKGFADAECASLDDSACYESFERSATEEQRAQVTSGFQLFSYAAQTLLDTIDPYSVVSTKLSSGALTTALYFSEVDGDSVVPNKVSNPTGSLVYLSPQFAGTEPLATLLGLTTVNAGQTAPNATKSFVQFNSTAKHSTFVAPQDAGYADLAHHTEMQSETADFLLDDSLGAVSNSNSVLK</sequence>
<proteinExistence type="predicted"/>
<dbReference type="EMBL" id="KX640104">
    <property type="protein sequence ID" value="ASN74333.1"/>
    <property type="molecule type" value="Genomic_DNA"/>
</dbReference>
<feature type="chain" id="PRO_5011186529" evidence="1">
    <location>
        <begin position="18"/>
        <end position="800"/>
    </location>
</feature>
<dbReference type="InterPro" id="IPR020009">
    <property type="entry name" value="VolA/Pla-1/cef"/>
</dbReference>
<dbReference type="RefSeq" id="WP_000815662.1">
    <property type="nucleotide sequence ID" value="NZ_JACWKR010000004.1"/>
</dbReference>
<keyword evidence="1" id="KW-0732">Signal</keyword>
<evidence type="ECO:0000313" key="3">
    <source>
        <dbReference type="EMBL" id="ASN74332.1"/>
    </source>
</evidence>
<reference evidence="4" key="1">
    <citation type="submission" date="2016-07" db="EMBL/GenBank/DDBJ databases">
        <title>Variability of Vibrio cholerae O1 cef (CHO cell elongating factor) genes and identification of unique cef variants in some non-toxigenic strains.</title>
        <authorList>
            <person name="Monakhova E.V."/>
            <person name="Pisanov R.V."/>
            <person name="Ivanov S.A."/>
            <person name="Titova S.V."/>
        </authorList>
    </citation>
    <scope>NUCLEOTIDE SEQUENCE</scope>
    <source>
        <strain evidence="4">19710</strain>
        <strain evidence="3">19758</strain>
    </source>
</reference>
<dbReference type="NCBIfam" id="TIGR03502">
    <property type="entry name" value="lipase_Pla1_cef"/>
    <property type="match status" value="1"/>
</dbReference>
<gene>
    <name evidence="4" type="primary">cef</name>
</gene>
<protein>
    <submittedName>
        <fullName evidence="4">CHO cell elongating factor</fullName>
    </submittedName>
</protein>
<dbReference type="Gene3D" id="3.40.50.1820">
    <property type="entry name" value="alpha/beta hydrolase"/>
    <property type="match status" value="1"/>
</dbReference>
<dbReference type="EMBL" id="KX640102">
    <property type="protein sequence ID" value="ASN74332.1"/>
    <property type="molecule type" value="Genomic_DNA"/>
</dbReference>
<evidence type="ECO:0000259" key="2">
    <source>
        <dbReference type="Pfam" id="PF12262"/>
    </source>
</evidence>